<evidence type="ECO:0000313" key="5">
    <source>
        <dbReference type="Proteomes" id="UP001562354"/>
    </source>
</evidence>
<dbReference type="Pfam" id="PF00106">
    <property type="entry name" value="adh_short"/>
    <property type="match status" value="1"/>
</dbReference>
<evidence type="ECO:0000313" key="4">
    <source>
        <dbReference type="EMBL" id="KAL1304146.1"/>
    </source>
</evidence>
<dbReference type="EMBL" id="JBFMKM010000009">
    <property type="protein sequence ID" value="KAL1304146.1"/>
    <property type="molecule type" value="Genomic_DNA"/>
</dbReference>
<accession>A0ABR3PEH5</accession>
<comment type="caution">
    <text evidence="4">The sequence shown here is derived from an EMBL/GenBank/DDBJ whole genome shotgun (WGS) entry which is preliminary data.</text>
</comment>
<dbReference type="Gene3D" id="3.40.50.720">
    <property type="entry name" value="NAD(P)-binding Rossmann-like Domain"/>
    <property type="match status" value="1"/>
</dbReference>
<protein>
    <recommendedName>
        <fullName evidence="6">NAD(P)-binding protein</fullName>
    </recommendedName>
</protein>
<evidence type="ECO:0000256" key="2">
    <source>
        <dbReference type="ARBA" id="ARBA00023002"/>
    </source>
</evidence>
<dbReference type="InterPro" id="IPR002347">
    <property type="entry name" value="SDR_fam"/>
</dbReference>
<dbReference type="Proteomes" id="UP001562354">
    <property type="component" value="Unassembled WGS sequence"/>
</dbReference>
<dbReference type="SUPFAM" id="SSF51735">
    <property type="entry name" value="NAD(P)-binding Rossmann-fold domains"/>
    <property type="match status" value="1"/>
</dbReference>
<dbReference type="PANTHER" id="PTHR24321:SF8">
    <property type="entry name" value="ESTRADIOL 17-BETA-DEHYDROGENASE 8-RELATED"/>
    <property type="match status" value="1"/>
</dbReference>
<name>A0ABR3PEH5_9PEZI</name>
<dbReference type="Pfam" id="PF13561">
    <property type="entry name" value="adh_short_C2"/>
    <property type="match status" value="1"/>
</dbReference>
<reference evidence="4 5" key="1">
    <citation type="submission" date="2024-07" db="EMBL/GenBank/DDBJ databases">
        <title>Draft sequence of the Neodothiora populina.</title>
        <authorList>
            <person name="Drown D.D."/>
            <person name="Schuette U.S."/>
            <person name="Buechlein A.B."/>
            <person name="Rusch D.R."/>
            <person name="Winton L.W."/>
            <person name="Adams G.A."/>
        </authorList>
    </citation>
    <scope>NUCLEOTIDE SEQUENCE [LARGE SCALE GENOMIC DNA]</scope>
    <source>
        <strain evidence="4 5">CPC 39397</strain>
    </source>
</reference>
<keyword evidence="2" id="KW-0560">Oxidoreductase</keyword>
<evidence type="ECO:0008006" key="6">
    <source>
        <dbReference type="Google" id="ProtNLM"/>
    </source>
</evidence>
<dbReference type="PANTHER" id="PTHR24321">
    <property type="entry name" value="DEHYDROGENASES, SHORT CHAIN"/>
    <property type="match status" value="1"/>
</dbReference>
<dbReference type="GeneID" id="95974276"/>
<dbReference type="CDD" id="cd05233">
    <property type="entry name" value="SDR_c"/>
    <property type="match status" value="1"/>
</dbReference>
<evidence type="ECO:0000256" key="3">
    <source>
        <dbReference type="SAM" id="MobiDB-lite"/>
    </source>
</evidence>
<organism evidence="4 5">
    <name type="scientific">Neodothiora populina</name>
    <dbReference type="NCBI Taxonomy" id="2781224"/>
    <lineage>
        <taxon>Eukaryota</taxon>
        <taxon>Fungi</taxon>
        <taxon>Dikarya</taxon>
        <taxon>Ascomycota</taxon>
        <taxon>Pezizomycotina</taxon>
        <taxon>Dothideomycetes</taxon>
        <taxon>Dothideomycetidae</taxon>
        <taxon>Dothideales</taxon>
        <taxon>Dothioraceae</taxon>
        <taxon>Neodothiora</taxon>
    </lineage>
</organism>
<dbReference type="RefSeq" id="XP_069200421.1">
    <property type="nucleotide sequence ID" value="XM_069345661.1"/>
</dbReference>
<evidence type="ECO:0000256" key="1">
    <source>
        <dbReference type="ARBA" id="ARBA00006484"/>
    </source>
</evidence>
<comment type="similarity">
    <text evidence="1">Belongs to the short-chain dehydrogenases/reductases (SDR) family.</text>
</comment>
<keyword evidence="5" id="KW-1185">Reference proteome</keyword>
<dbReference type="PRINTS" id="PR00081">
    <property type="entry name" value="GDHRDH"/>
</dbReference>
<sequence>MADSSNFDLGLGLENTHVVVTGGAGLIGSVVVTAFLRAGAKVTSMDISYPNQISPSPTSETKADPPSSNLQELHCDITSATSLASAWQHATAHFGTVETCVALASLDLSVLPQTDSLADADAETIARVLATNIGGTFATAQMWLRGIREHVDDSRTRRRRRAEDADADDADAELKNPCLILVGSEAGHFGVRTQAAYAASKSAVQYGLLQSLRADAPRICARARVNAVAPGPVDTPRFHEETGGQGTMEWWAECEATTALRQPVPVQAVARSVLFLASERWSSNVHGQVLNVDSGKQGALMWAHEGETRKVLQDG</sequence>
<proteinExistence type="inferred from homology"/>
<gene>
    <name evidence="4" type="ORF">AAFC00_000573</name>
</gene>
<dbReference type="InterPro" id="IPR036291">
    <property type="entry name" value="NAD(P)-bd_dom_sf"/>
</dbReference>
<feature type="region of interest" description="Disordered" evidence="3">
    <location>
        <begin position="49"/>
        <end position="69"/>
    </location>
</feature>